<dbReference type="GO" id="GO:0009117">
    <property type="term" value="P:nucleotide metabolic process"/>
    <property type="evidence" value="ECO:0007669"/>
    <property type="project" value="UniProtKB-KW"/>
</dbReference>
<dbReference type="Proteomes" id="UP001147830">
    <property type="component" value="Unassembled WGS sequence"/>
</dbReference>
<accession>A0A9X2WDE2</accession>
<dbReference type="GO" id="GO:0000034">
    <property type="term" value="F:adenine deaminase activity"/>
    <property type="evidence" value="ECO:0007669"/>
    <property type="project" value="UniProtKB-UniRule"/>
</dbReference>
<evidence type="ECO:0000256" key="2">
    <source>
        <dbReference type="ARBA" id="ARBA00022801"/>
    </source>
</evidence>
<dbReference type="GO" id="GO:0005829">
    <property type="term" value="C:cytosol"/>
    <property type="evidence" value="ECO:0007669"/>
    <property type="project" value="TreeGrafter"/>
</dbReference>
<keyword evidence="2 5" id="KW-0378">Hydrolase</keyword>
<dbReference type="CDD" id="cd01320">
    <property type="entry name" value="ADA"/>
    <property type="match status" value="1"/>
</dbReference>
<dbReference type="InterPro" id="IPR001365">
    <property type="entry name" value="A_deaminase_dom"/>
</dbReference>
<comment type="cofactor">
    <cofactor evidence="5">
        <name>Zn(2+)</name>
        <dbReference type="ChEBI" id="CHEBI:29105"/>
    </cofactor>
    <text evidence="5">Binds 1 zinc ion per subunit.</text>
</comment>
<evidence type="ECO:0000256" key="1">
    <source>
        <dbReference type="ARBA" id="ARBA00022723"/>
    </source>
</evidence>
<protein>
    <recommendedName>
        <fullName evidence="5">Adenine deaminase</fullName>
        <shortName evidence="5">ADE</shortName>
        <ecNumber evidence="5">3.5.4.2</ecNumber>
    </recommendedName>
    <alternativeName>
        <fullName evidence="5">Adenine aminohydrolase</fullName>
        <shortName evidence="5">AAH</shortName>
    </alternativeName>
</protein>
<dbReference type="AlphaFoldDB" id="A0A9X2WDE2"/>
<feature type="binding site" evidence="5">
    <location>
        <position position="212"/>
    </location>
    <ligand>
        <name>Zn(2+)</name>
        <dbReference type="ChEBI" id="CHEBI:29105"/>
        <note>catalytic</note>
    </ligand>
</feature>
<dbReference type="PANTHER" id="PTHR43114:SF6">
    <property type="entry name" value="ADENINE DEAMINASE"/>
    <property type="match status" value="1"/>
</dbReference>
<dbReference type="RefSeq" id="WP_260975278.1">
    <property type="nucleotide sequence ID" value="NZ_JAOANI010000014.1"/>
</dbReference>
<feature type="site" description="Important for catalytic activity" evidence="5">
    <location>
        <position position="236"/>
    </location>
</feature>
<feature type="active site" description="Proton donor" evidence="5">
    <location>
        <position position="215"/>
    </location>
</feature>
<dbReference type="InterPro" id="IPR032466">
    <property type="entry name" value="Metal_Hydrolase"/>
</dbReference>
<sequence>MSGFEHILQNTRAASERADEAFLRALPKTELHLHLEGSLEPELMFELAARNGIQLPYQDVDQIRQAYNFTNLQSFLDIYYQCADVLRTEQDFYDLTWAYLQRCHEEGVVHIEPFFDPQTHTDRGIAMQTVLDGISRALADGHEQLGISSGLILCFLRHLSEEAAFATLEQAIPYLHVFIGVGLDSSELGNPPEKFAKVFAAAAELGLHRVAHAGEEGPIAYIEGALDVLNVERIDHGVRCTDSEAMMTRLAAEGIPLTVCPLSNTRLKVYQHMSEHPILELLQRGLCVTVNADDPAFFGGYLLANYQALADHLGMTRGQAAQLAANSIQASFITVEQKTLLLEKLEQVIVA</sequence>
<comment type="function">
    <text evidence="5">Catalyzes the hydrolytic deamination of adenine to hypoxanthine. Plays an important role in the purine salvage pathway and in nitrogen catabolism.</text>
</comment>
<feature type="binding site" evidence="5">
    <location>
        <position position="34"/>
    </location>
    <ligand>
        <name>Zn(2+)</name>
        <dbReference type="ChEBI" id="CHEBI:29105"/>
        <note>catalytic</note>
    </ligand>
</feature>
<dbReference type="FunFam" id="3.20.20.140:FF:000039">
    <property type="entry name" value="Adenine deaminase"/>
    <property type="match status" value="1"/>
</dbReference>
<dbReference type="EMBL" id="JAOANI010000014">
    <property type="protein sequence ID" value="MCT7358357.1"/>
    <property type="molecule type" value="Genomic_DNA"/>
</dbReference>
<evidence type="ECO:0000256" key="5">
    <source>
        <dbReference type="HAMAP-Rule" id="MF_01962"/>
    </source>
</evidence>
<dbReference type="EC" id="3.5.4.2" evidence="5"/>
<comment type="caution">
    <text evidence="7">The sequence shown here is derived from an EMBL/GenBank/DDBJ whole genome shotgun (WGS) entry which is preliminary data.</text>
</comment>
<organism evidence="7 8">
    <name type="scientific">Thalassolituus pacificus</name>
    <dbReference type="NCBI Taxonomy" id="2975440"/>
    <lineage>
        <taxon>Bacteria</taxon>
        <taxon>Pseudomonadati</taxon>
        <taxon>Pseudomonadota</taxon>
        <taxon>Gammaproteobacteria</taxon>
        <taxon>Oceanospirillales</taxon>
        <taxon>Oceanospirillaceae</taxon>
        <taxon>Thalassolituus</taxon>
    </lineage>
</organism>
<dbReference type="InterPro" id="IPR006330">
    <property type="entry name" value="Ado/ade_deaminase"/>
</dbReference>
<feature type="binding site" evidence="5">
    <location>
        <position position="294"/>
    </location>
    <ligand>
        <name>substrate</name>
    </ligand>
</feature>
<dbReference type="PANTHER" id="PTHR43114">
    <property type="entry name" value="ADENINE DEAMINASE"/>
    <property type="match status" value="1"/>
</dbReference>
<dbReference type="Pfam" id="PF00962">
    <property type="entry name" value="A_deaminase"/>
    <property type="match status" value="1"/>
</dbReference>
<keyword evidence="3 5" id="KW-0862">Zinc</keyword>
<keyword evidence="4 5" id="KW-0546">Nucleotide metabolism</keyword>
<feature type="binding site" evidence="5">
    <location>
        <position position="32"/>
    </location>
    <ligand>
        <name>Zn(2+)</name>
        <dbReference type="ChEBI" id="CHEBI:29105"/>
        <note>catalytic</note>
    </ligand>
</feature>
<feature type="binding site" evidence="5">
    <location>
        <position position="293"/>
    </location>
    <ligand>
        <name>Zn(2+)</name>
        <dbReference type="ChEBI" id="CHEBI:29105"/>
        <note>catalytic</note>
    </ligand>
</feature>
<proteinExistence type="inferred from homology"/>
<dbReference type="GO" id="GO:0008270">
    <property type="term" value="F:zinc ion binding"/>
    <property type="evidence" value="ECO:0007669"/>
    <property type="project" value="UniProtKB-UniRule"/>
</dbReference>
<dbReference type="GO" id="GO:0043103">
    <property type="term" value="P:hypoxanthine salvage"/>
    <property type="evidence" value="ECO:0007669"/>
    <property type="project" value="UniProtKB-UniRule"/>
</dbReference>
<evidence type="ECO:0000259" key="6">
    <source>
        <dbReference type="Pfam" id="PF00962"/>
    </source>
</evidence>
<evidence type="ECO:0000313" key="8">
    <source>
        <dbReference type="Proteomes" id="UP001147830"/>
    </source>
</evidence>
<dbReference type="GO" id="GO:0006146">
    <property type="term" value="P:adenine catabolic process"/>
    <property type="evidence" value="ECO:0007669"/>
    <property type="project" value="UniProtKB-UniRule"/>
</dbReference>
<keyword evidence="1 5" id="KW-0479">Metal-binding</keyword>
<dbReference type="SUPFAM" id="SSF51556">
    <property type="entry name" value="Metallo-dependent hydrolases"/>
    <property type="match status" value="1"/>
</dbReference>
<evidence type="ECO:0000313" key="7">
    <source>
        <dbReference type="EMBL" id="MCT7358357.1"/>
    </source>
</evidence>
<reference evidence="7" key="1">
    <citation type="journal article" date="2022" name="Front. Microbiol.">
        <title>Genome-based taxonomic rearrangement of Oceanobacter-related bacteria including the description of Thalassolituus hydrocarbonoclasticus sp. nov. and Thalassolituus pacificus sp. nov. and emended description of the genus Thalassolituus.</title>
        <authorList>
            <person name="Dong C."/>
            <person name="Wei L."/>
            <person name="Wang J."/>
            <person name="Lai Q."/>
            <person name="Huang Z."/>
            <person name="Shao Z."/>
        </authorList>
    </citation>
    <scope>NUCLEOTIDE SEQUENCE</scope>
    <source>
        <strain evidence="7">59MF3M-4</strain>
    </source>
</reference>
<name>A0A9X2WDE2_9GAMM</name>
<gene>
    <name evidence="7" type="ORF">NYR02_04895</name>
</gene>
<evidence type="ECO:0000256" key="3">
    <source>
        <dbReference type="ARBA" id="ARBA00022833"/>
    </source>
</evidence>
<reference evidence="7" key="2">
    <citation type="submission" date="2022-08" db="EMBL/GenBank/DDBJ databases">
        <authorList>
            <person name="Dong C."/>
        </authorList>
    </citation>
    <scope>NUCLEOTIDE SEQUENCE</scope>
    <source>
        <strain evidence="7">59MF3M-4</strain>
    </source>
</reference>
<keyword evidence="8" id="KW-1185">Reference proteome</keyword>
<dbReference type="InterPro" id="IPR028892">
    <property type="entry name" value="ADE"/>
</dbReference>
<dbReference type="NCBIfam" id="TIGR01430">
    <property type="entry name" value="aden_deam"/>
    <property type="match status" value="1"/>
</dbReference>
<feature type="domain" description="Adenosine deaminase" evidence="6">
    <location>
        <begin position="27"/>
        <end position="347"/>
    </location>
</feature>
<evidence type="ECO:0000256" key="4">
    <source>
        <dbReference type="ARBA" id="ARBA00023080"/>
    </source>
</evidence>
<dbReference type="Gene3D" id="3.20.20.140">
    <property type="entry name" value="Metal-dependent hydrolases"/>
    <property type="match status" value="1"/>
</dbReference>
<dbReference type="NCBIfam" id="NF006850">
    <property type="entry name" value="PRK09358.1-6"/>
    <property type="match status" value="1"/>
</dbReference>
<comment type="catalytic activity">
    <reaction evidence="5">
        <text>adenine + H2O + H(+) = hypoxanthine + NH4(+)</text>
        <dbReference type="Rhea" id="RHEA:23688"/>
        <dbReference type="ChEBI" id="CHEBI:15377"/>
        <dbReference type="ChEBI" id="CHEBI:15378"/>
        <dbReference type="ChEBI" id="CHEBI:16708"/>
        <dbReference type="ChEBI" id="CHEBI:17368"/>
        <dbReference type="ChEBI" id="CHEBI:28938"/>
        <dbReference type="EC" id="3.5.4.2"/>
    </reaction>
</comment>
<dbReference type="HAMAP" id="MF_01962">
    <property type="entry name" value="Adenine_deaminase"/>
    <property type="match status" value="1"/>
</dbReference>
<comment type="similarity">
    <text evidence="5">Belongs to the metallo-dependent hydrolases superfamily. Adenosine and AMP deaminases family. Adenine deaminase type 2 subfamily.</text>
</comment>